<reference evidence="3 4" key="1">
    <citation type="submission" date="2017-06" db="EMBL/GenBank/DDBJ databases">
        <authorList>
            <person name="Varghese N."/>
            <person name="Submissions S."/>
        </authorList>
    </citation>
    <scope>NUCLEOTIDE SEQUENCE [LARGE SCALE GENOMIC DNA]</scope>
    <source>
        <strain evidence="3 4">DSM 19840</strain>
    </source>
</reference>
<keyword evidence="1" id="KW-0732">Signal</keyword>
<evidence type="ECO:0000313" key="4">
    <source>
        <dbReference type="Proteomes" id="UP000198337"/>
    </source>
</evidence>
<evidence type="ECO:0000259" key="2">
    <source>
        <dbReference type="Pfam" id="PF09423"/>
    </source>
</evidence>
<feature type="domain" description="PhoD-like phosphatase metallophosphatase" evidence="2">
    <location>
        <begin position="78"/>
        <end position="264"/>
    </location>
</feature>
<gene>
    <name evidence="3" type="ORF">SAMN04488009_3155</name>
</gene>
<dbReference type="PROSITE" id="PS51257">
    <property type="entry name" value="PROKAR_LIPOPROTEIN"/>
    <property type="match status" value="1"/>
</dbReference>
<proteinExistence type="predicted"/>
<name>A0ABY1SKW6_9FLAO</name>
<evidence type="ECO:0000256" key="1">
    <source>
        <dbReference type="SAM" id="SignalP"/>
    </source>
</evidence>
<dbReference type="CDD" id="cd07389">
    <property type="entry name" value="MPP_PhoD"/>
    <property type="match status" value="1"/>
</dbReference>
<dbReference type="InterPro" id="IPR029052">
    <property type="entry name" value="Metallo-depent_PP-like"/>
</dbReference>
<dbReference type="Pfam" id="PF09423">
    <property type="entry name" value="PhoD"/>
    <property type="match status" value="1"/>
</dbReference>
<accession>A0ABY1SKW6</accession>
<dbReference type="EMBL" id="FZNV01000005">
    <property type="protein sequence ID" value="SNR68036.1"/>
    <property type="molecule type" value="Genomic_DNA"/>
</dbReference>
<dbReference type="RefSeq" id="WP_089261804.1">
    <property type="nucleotide sequence ID" value="NZ_FZNV01000005.1"/>
</dbReference>
<protein>
    <submittedName>
        <fullName evidence="3">Alkaline phosphatase D</fullName>
    </submittedName>
</protein>
<evidence type="ECO:0000313" key="3">
    <source>
        <dbReference type="EMBL" id="SNR68036.1"/>
    </source>
</evidence>
<sequence length="341" mass="38698">MKKTLSYLIAVLILSCSAPKHGVVDSAHEVDFTLAFGSCNKTELPNLLWDDIVDSNPNVWIWGGDNIYADTGDMSLLRAMYDAQQAVPGYSKLVNVTEVLGTWDDHDYGLNDGGVEYTSKDESQQEFWNFMRVPMQSPLRTQKGVYRTKDFNIDQGSIKIIILDTRYFRTPLTPDHETKKRIKPNEYGIGTILGEGQWVWLENELIHSKADFNIIVSSIQFLSREHGFETWGNFPHEVDRLEQTIVKSKAKGVVLLSGDRHISEFSRKSLDGMEYPLIDFTSSGLTHTYRGFTGEPNPYRVGKVIFTESFGLLNFNFKAKKIDFQIVGDGGVVLEKMEQVF</sequence>
<dbReference type="PANTHER" id="PTHR33987:SF1">
    <property type="entry name" value="CALCINEURIN-LIKE METALLO-PHOSPHOESTERASE SUPERFAMILY PROTEIN"/>
    <property type="match status" value="1"/>
</dbReference>
<feature type="chain" id="PRO_5046996535" evidence="1">
    <location>
        <begin position="23"/>
        <end position="341"/>
    </location>
</feature>
<dbReference type="Proteomes" id="UP000198337">
    <property type="component" value="Unassembled WGS sequence"/>
</dbReference>
<organism evidence="3 4">
    <name type="scientific">Maribacter sedimenticola</name>
    <dbReference type="NCBI Taxonomy" id="228956"/>
    <lineage>
        <taxon>Bacteria</taxon>
        <taxon>Pseudomonadati</taxon>
        <taxon>Bacteroidota</taxon>
        <taxon>Flavobacteriia</taxon>
        <taxon>Flavobacteriales</taxon>
        <taxon>Flavobacteriaceae</taxon>
        <taxon>Maribacter</taxon>
    </lineage>
</organism>
<dbReference type="InterPro" id="IPR018946">
    <property type="entry name" value="PhoD-like_MPP"/>
</dbReference>
<dbReference type="PANTHER" id="PTHR33987">
    <property type="entry name" value="CALCINEURIN-LIKE METALLO-PHOSPHOESTERASE SUPERFAMILY PROTEIN"/>
    <property type="match status" value="1"/>
</dbReference>
<dbReference type="SUPFAM" id="SSF56300">
    <property type="entry name" value="Metallo-dependent phosphatases"/>
    <property type="match status" value="1"/>
</dbReference>
<dbReference type="InterPro" id="IPR038607">
    <property type="entry name" value="PhoD-like_sf"/>
</dbReference>
<feature type="signal peptide" evidence="1">
    <location>
        <begin position="1"/>
        <end position="22"/>
    </location>
</feature>
<dbReference type="Gene3D" id="3.60.21.70">
    <property type="entry name" value="PhoD-like phosphatase"/>
    <property type="match status" value="1"/>
</dbReference>
<comment type="caution">
    <text evidence="3">The sequence shown here is derived from an EMBL/GenBank/DDBJ whole genome shotgun (WGS) entry which is preliminary data.</text>
</comment>
<keyword evidence="4" id="KW-1185">Reference proteome</keyword>